<proteinExistence type="predicted"/>
<gene>
    <name evidence="2" type="ORF">D3Z39_16545</name>
</gene>
<dbReference type="Proteomes" id="UP000446348">
    <property type="component" value="Unassembled WGS sequence"/>
</dbReference>
<dbReference type="AlphaFoldDB" id="A0A845RLD0"/>
<dbReference type="Gene3D" id="1.10.8.730">
    <property type="match status" value="1"/>
</dbReference>
<dbReference type="Gene3D" id="3.40.50.300">
    <property type="entry name" value="P-loop containing nucleotide triphosphate hydrolases"/>
    <property type="match status" value="1"/>
</dbReference>
<organism evidence="2 3">
    <name type="scientific">Anaerotruncus colihominis</name>
    <dbReference type="NCBI Taxonomy" id="169435"/>
    <lineage>
        <taxon>Bacteria</taxon>
        <taxon>Bacillati</taxon>
        <taxon>Bacillota</taxon>
        <taxon>Clostridia</taxon>
        <taxon>Eubacteriales</taxon>
        <taxon>Oscillospiraceae</taxon>
        <taxon>Anaerotruncus</taxon>
    </lineage>
</organism>
<evidence type="ECO:0000259" key="1">
    <source>
        <dbReference type="Pfam" id="PF01935"/>
    </source>
</evidence>
<dbReference type="RefSeq" id="WP_160211093.1">
    <property type="nucleotide sequence ID" value="NZ_QXWZ01000059.1"/>
</dbReference>
<evidence type="ECO:0000313" key="2">
    <source>
        <dbReference type="EMBL" id="NBI80427.1"/>
    </source>
</evidence>
<sequence length="435" mass="49063">MAKKQIKRKKKAALKPEAVPPKDFLDMIAPAAVKFNTDSYILGGAYHCTLALRGYPTSTEELALLRHLGEKSGVTLRIYTRQVTPAEENAILHNATNKSRMERGNTNDMKQSITAEANLQDVAALITTMHRNREPLVHCAVFIELSARDSDSLRTLRDDVTAELTRSKLNADRVLLRQREGFLASNPAGSNVFGSLYERVLPASSVANLFPFNYSGKNDPNGFYVGRDRYGSNIIVDLDRRAEDKTTASVLILGNSGQGKSYLLKLLLCNILESGKSALCLDPEHELIDLCANLGGCFADLMSGQYIINPLEPKLWDTDGEDDPEAPAAFRQRTRLSQHISFLKDFFRAYKDFSDRHIDTIELMLERLYRKRGLNNHTDFQSMRPDDFPILSDLYDVIEDAYQHYDREENPLYPRELLQEVLLGLHSMCRGAESK</sequence>
<name>A0A845RLD0_9FIRM</name>
<dbReference type="InterPro" id="IPR002789">
    <property type="entry name" value="HerA_central"/>
</dbReference>
<dbReference type="Pfam" id="PF01935">
    <property type="entry name" value="DUF87"/>
    <property type="match status" value="1"/>
</dbReference>
<dbReference type="InterPro" id="IPR027417">
    <property type="entry name" value="P-loop_NTPase"/>
</dbReference>
<comment type="caution">
    <text evidence="2">The sequence shown here is derived from an EMBL/GenBank/DDBJ whole genome shotgun (WGS) entry which is preliminary data.</text>
</comment>
<evidence type="ECO:0000313" key="3">
    <source>
        <dbReference type="Proteomes" id="UP000446348"/>
    </source>
</evidence>
<feature type="non-terminal residue" evidence="2">
    <location>
        <position position="435"/>
    </location>
</feature>
<accession>A0A845RLD0</accession>
<dbReference type="OrthoDB" id="9804380at2"/>
<dbReference type="EMBL" id="QXWZ01000059">
    <property type="protein sequence ID" value="NBI80427.1"/>
    <property type="molecule type" value="Genomic_DNA"/>
</dbReference>
<feature type="domain" description="Helicase HerA central" evidence="1">
    <location>
        <begin position="244"/>
        <end position="350"/>
    </location>
</feature>
<dbReference type="SUPFAM" id="SSF52540">
    <property type="entry name" value="P-loop containing nucleoside triphosphate hydrolases"/>
    <property type="match status" value="1"/>
</dbReference>
<protein>
    <submittedName>
        <fullName evidence="2">DUF87 domain-containing protein</fullName>
    </submittedName>
</protein>
<reference evidence="2 3" key="1">
    <citation type="submission" date="2018-08" db="EMBL/GenBank/DDBJ databases">
        <title>Murine metabolic-syndrome-specific gut microbial biobank.</title>
        <authorList>
            <person name="Liu C."/>
        </authorList>
    </citation>
    <scope>NUCLEOTIDE SEQUENCE [LARGE SCALE GENOMIC DNA]</scope>
    <source>
        <strain evidence="2 3">X69</strain>
    </source>
</reference>